<gene>
    <name evidence="2" type="ORF">NDU88_001325</name>
</gene>
<accession>A0AAV7U610</accession>
<keyword evidence="3" id="KW-1185">Reference proteome</keyword>
<feature type="compositionally biased region" description="Pro residues" evidence="1">
    <location>
        <begin position="22"/>
        <end position="32"/>
    </location>
</feature>
<protein>
    <submittedName>
        <fullName evidence="2">Uncharacterized protein</fullName>
    </submittedName>
</protein>
<organism evidence="2 3">
    <name type="scientific">Pleurodeles waltl</name>
    <name type="common">Iberian ribbed newt</name>
    <dbReference type="NCBI Taxonomy" id="8319"/>
    <lineage>
        <taxon>Eukaryota</taxon>
        <taxon>Metazoa</taxon>
        <taxon>Chordata</taxon>
        <taxon>Craniata</taxon>
        <taxon>Vertebrata</taxon>
        <taxon>Euteleostomi</taxon>
        <taxon>Amphibia</taxon>
        <taxon>Batrachia</taxon>
        <taxon>Caudata</taxon>
        <taxon>Salamandroidea</taxon>
        <taxon>Salamandridae</taxon>
        <taxon>Pleurodelinae</taxon>
        <taxon>Pleurodeles</taxon>
    </lineage>
</organism>
<evidence type="ECO:0000256" key="1">
    <source>
        <dbReference type="SAM" id="MobiDB-lite"/>
    </source>
</evidence>
<sequence length="290" mass="31574">MPHRTREQGRRLPGWSGSYCKPPLPAGGPPPIEDQQDRATGSHQEQGISWQPCLVATVSHRFLPGGCPLSRTCRSVPRDRSGSRGADQGPGPVNQHGKLQTTTPCRGSLPVEDCLLPAGSCRWIALGAGEQISSPVRFYQRRKLPQAAAEHCFPLGPSSCWGPFSCSQDLRHRIAGGEKTAKSNYLLFFVHLTALPPYYLAALSLRCGKEPIRIPQRRLRRGASGTMSVAYYSSLVGAISLSLPYHLNACCSAAGKEPIKNLQRGLRRLCMQQVTAPRWGPSFCPATLPL</sequence>
<proteinExistence type="predicted"/>
<name>A0AAV7U610_PLEWA</name>
<evidence type="ECO:0000313" key="3">
    <source>
        <dbReference type="Proteomes" id="UP001066276"/>
    </source>
</evidence>
<dbReference type="EMBL" id="JANPWB010000005">
    <property type="protein sequence ID" value="KAJ1184519.1"/>
    <property type="molecule type" value="Genomic_DNA"/>
</dbReference>
<feature type="compositionally biased region" description="Basic and acidic residues" evidence="1">
    <location>
        <begin position="1"/>
        <end position="10"/>
    </location>
</feature>
<dbReference type="Proteomes" id="UP001066276">
    <property type="component" value="Chromosome 3_1"/>
</dbReference>
<feature type="region of interest" description="Disordered" evidence="1">
    <location>
        <begin position="1"/>
        <end position="46"/>
    </location>
</feature>
<reference evidence="2" key="1">
    <citation type="journal article" date="2022" name="bioRxiv">
        <title>Sequencing and chromosome-scale assembly of the giantPleurodeles waltlgenome.</title>
        <authorList>
            <person name="Brown T."/>
            <person name="Elewa A."/>
            <person name="Iarovenko S."/>
            <person name="Subramanian E."/>
            <person name="Araus A.J."/>
            <person name="Petzold A."/>
            <person name="Susuki M."/>
            <person name="Suzuki K.-i.T."/>
            <person name="Hayashi T."/>
            <person name="Toyoda A."/>
            <person name="Oliveira C."/>
            <person name="Osipova E."/>
            <person name="Leigh N.D."/>
            <person name="Simon A."/>
            <person name="Yun M.H."/>
        </authorList>
    </citation>
    <scope>NUCLEOTIDE SEQUENCE</scope>
    <source>
        <strain evidence="2">20211129_DDA</strain>
        <tissue evidence="2">Liver</tissue>
    </source>
</reference>
<dbReference type="AlphaFoldDB" id="A0AAV7U610"/>
<feature type="region of interest" description="Disordered" evidence="1">
    <location>
        <begin position="74"/>
        <end position="102"/>
    </location>
</feature>
<comment type="caution">
    <text evidence="2">The sequence shown here is derived from an EMBL/GenBank/DDBJ whole genome shotgun (WGS) entry which is preliminary data.</text>
</comment>
<evidence type="ECO:0000313" key="2">
    <source>
        <dbReference type="EMBL" id="KAJ1184519.1"/>
    </source>
</evidence>